<sequence length="167" mass="17690">MKIVVQGQEFEVQPGEDSVTVGGVDYPVRIVRQGDIVTVYVNERPYQVHLPPDAAAEGPIKVLVDAKEYEVELKGAAAVRRPAGGAPKRPTPPGGAGAITSRMTGRIIRVDVEPGQKVKEGDVLLIIEAMKMENEVLAPASGTVKEVAMAAGARVSEGDLLIILDLD</sequence>
<dbReference type="AlphaFoldDB" id="A0A0F9K0I8"/>
<evidence type="ECO:0000313" key="4">
    <source>
        <dbReference type="EMBL" id="KKM75559.1"/>
    </source>
</evidence>
<protein>
    <recommendedName>
        <fullName evidence="3">Lipoyl-binding domain-containing protein</fullName>
    </recommendedName>
</protein>
<dbReference type="InterPro" id="IPR001882">
    <property type="entry name" value="Biotin_BS"/>
</dbReference>
<evidence type="ECO:0000256" key="1">
    <source>
        <dbReference type="ARBA" id="ARBA00023267"/>
    </source>
</evidence>
<organism evidence="4">
    <name type="scientific">marine sediment metagenome</name>
    <dbReference type="NCBI Taxonomy" id="412755"/>
    <lineage>
        <taxon>unclassified sequences</taxon>
        <taxon>metagenomes</taxon>
        <taxon>ecological metagenomes</taxon>
    </lineage>
</organism>
<dbReference type="InterPro" id="IPR000089">
    <property type="entry name" value="Biotin_lipoyl"/>
</dbReference>
<feature type="domain" description="Lipoyl-binding" evidence="3">
    <location>
        <begin position="86"/>
        <end position="165"/>
    </location>
</feature>
<dbReference type="PANTHER" id="PTHR45266">
    <property type="entry name" value="OXALOACETATE DECARBOXYLASE ALPHA CHAIN"/>
    <property type="match status" value="1"/>
</dbReference>
<proteinExistence type="predicted"/>
<dbReference type="PROSITE" id="PS50968">
    <property type="entry name" value="BIOTINYL_LIPOYL"/>
    <property type="match status" value="1"/>
</dbReference>
<name>A0A0F9K0I8_9ZZZZ</name>
<accession>A0A0F9K0I8</accession>
<dbReference type="PANTHER" id="PTHR45266:SF3">
    <property type="entry name" value="OXALOACETATE DECARBOXYLASE ALPHA CHAIN"/>
    <property type="match status" value="1"/>
</dbReference>
<gene>
    <name evidence="4" type="ORF">LCGC14_1389020</name>
</gene>
<dbReference type="InterPro" id="IPR011053">
    <property type="entry name" value="Single_hybrid_motif"/>
</dbReference>
<keyword evidence="1" id="KW-0092">Biotin</keyword>
<evidence type="ECO:0000256" key="2">
    <source>
        <dbReference type="SAM" id="MobiDB-lite"/>
    </source>
</evidence>
<dbReference type="SUPFAM" id="SSF51230">
    <property type="entry name" value="Single hybrid motif"/>
    <property type="match status" value="1"/>
</dbReference>
<dbReference type="EMBL" id="LAZR01008956">
    <property type="protein sequence ID" value="KKM75559.1"/>
    <property type="molecule type" value="Genomic_DNA"/>
</dbReference>
<comment type="caution">
    <text evidence="4">The sequence shown here is derived from an EMBL/GenBank/DDBJ whole genome shotgun (WGS) entry which is preliminary data.</text>
</comment>
<feature type="region of interest" description="Disordered" evidence="2">
    <location>
        <begin position="80"/>
        <end position="99"/>
    </location>
</feature>
<dbReference type="Pfam" id="PF00364">
    <property type="entry name" value="Biotin_lipoyl"/>
    <property type="match status" value="1"/>
</dbReference>
<dbReference type="FunFam" id="2.40.50.100:FF:000003">
    <property type="entry name" value="Acetyl-CoA carboxylase biotin carboxyl carrier protein"/>
    <property type="match status" value="1"/>
</dbReference>
<evidence type="ECO:0000259" key="3">
    <source>
        <dbReference type="PROSITE" id="PS50968"/>
    </source>
</evidence>
<dbReference type="Gene3D" id="2.40.50.100">
    <property type="match status" value="1"/>
</dbReference>
<dbReference type="PROSITE" id="PS00188">
    <property type="entry name" value="BIOTIN"/>
    <property type="match status" value="1"/>
</dbReference>
<reference evidence="4" key="1">
    <citation type="journal article" date="2015" name="Nature">
        <title>Complex archaea that bridge the gap between prokaryotes and eukaryotes.</title>
        <authorList>
            <person name="Spang A."/>
            <person name="Saw J.H."/>
            <person name="Jorgensen S.L."/>
            <person name="Zaremba-Niedzwiedzka K."/>
            <person name="Martijn J."/>
            <person name="Lind A.E."/>
            <person name="van Eijk R."/>
            <person name="Schleper C."/>
            <person name="Guy L."/>
            <person name="Ettema T.J."/>
        </authorList>
    </citation>
    <scope>NUCLEOTIDE SEQUENCE</scope>
</reference>
<dbReference type="InterPro" id="IPR050709">
    <property type="entry name" value="Biotin_Carboxyl_Carrier/Decarb"/>
</dbReference>
<dbReference type="CDD" id="cd06850">
    <property type="entry name" value="biotinyl_domain"/>
    <property type="match status" value="1"/>
</dbReference>